<comment type="similarity">
    <text evidence="1">Belongs to the mandelate racemase/muconate lactonizing enzyme family.</text>
</comment>
<dbReference type="PANTHER" id="PTHR48073:SF2">
    <property type="entry name" value="O-SUCCINYLBENZOATE SYNTHASE"/>
    <property type="match status" value="1"/>
</dbReference>
<dbReference type="InterPro" id="IPR036849">
    <property type="entry name" value="Enolase-like_C_sf"/>
</dbReference>
<proteinExistence type="inferred from homology"/>
<dbReference type="Proteomes" id="UP001216579">
    <property type="component" value="Unassembled WGS sequence"/>
</dbReference>
<dbReference type="SUPFAM" id="SSF54826">
    <property type="entry name" value="Enolase N-terminal domain-like"/>
    <property type="match status" value="1"/>
</dbReference>
<evidence type="ECO:0000313" key="7">
    <source>
        <dbReference type="Proteomes" id="UP001216579"/>
    </source>
</evidence>
<comment type="caution">
    <text evidence="6">The sequence shown here is derived from an EMBL/GenBank/DDBJ whole genome shotgun (WGS) entry which is preliminary data.</text>
</comment>
<reference evidence="6 7" key="1">
    <citation type="submission" date="2023-03" db="EMBL/GenBank/DDBJ databases">
        <title>Draft genome sequence of Streptomyces sp. RB6PN23 isolated from peat swamp forest in Thailand.</title>
        <authorList>
            <person name="Klaysubun C."/>
            <person name="Duangmal K."/>
        </authorList>
    </citation>
    <scope>NUCLEOTIDE SEQUENCE [LARGE SCALE GENOMIC DNA]</scope>
    <source>
        <strain evidence="6 7">RB6PN23</strain>
    </source>
</reference>
<evidence type="ECO:0000259" key="5">
    <source>
        <dbReference type="SMART" id="SM00922"/>
    </source>
</evidence>
<name>A0ABT5ZLR7_9ACTN</name>
<gene>
    <name evidence="6" type="ORF">P3G67_15625</name>
</gene>
<keyword evidence="3" id="KW-0413">Isomerase</keyword>
<evidence type="ECO:0000256" key="2">
    <source>
        <dbReference type="ARBA" id="ARBA00022723"/>
    </source>
</evidence>
<organism evidence="6 7">
    <name type="scientific">Streptomyces silvisoli</name>
    <dbReference type="NCBI Taxonomy" id="3034235"/>
    <lineage>
        <taxon>Bacteria</taxon>
        <taxon>Bacillati</taxon>
        <taxon>Actinomycetota</taxon>
        <taxon>Actinomycetes</taxon>
        <taxon>Kitasatosporales</taxon>
        <taxon>Streptomycetaceae</taxon>
        <taxon>Streptomyces</taxon>
    </lineage>
</organism>
<dbReference type="InterPro" id="IPR013341">
    <property type="entry name" value="Mandelate_racemase_N_dom"/>
</dbReference>
<feature type="domain" description="Mandelate racemase/muconate lactonizing enzyme C-terminal" evidence="5">
    <location>
        <begin position="166"/>
        <end position="258"/>
    </location>
</feature>
<evidence type="ECO:0000256" key="3">
    <source>
        <dbReference type="ARBA" id="ARBA00023235"/>
    </source>
</evidence>
<keyword evidence="2" id="KW-0479">Metal-binding</keyword>
<dbReference type="Pfam" id="PF13378">
    <property type="entry name" value="MR_MLE_C"/>
    <property type="match status" value="1"/>
</dbReference>
<protein>
    <submittedName>
        <fullName evidence="6">Enolase C-terminal domain-like protein</fullName>
    </submittedName>
</protein>
<dbReference type="InterPro" id="IPR029065">
    <property type="entry name" value="Enolase_C-like"/>
</dbReference>
<dbReference type="Pfam" id="PF02746">
    <property type="entry name" value="MR_MLE_N"/>
    <property type="match status" value="1"/>
</dbReference>
<feature type="region of interest" description="Disordered" evidence="4">
    <location>
        <begin position="359"/>
        <end position="400"/>
    </location>
</feature>
<dbReference type="SFLD" id="SFLDS00001">
    <property type="entry name" value="Enolase"/>
    <property type="match status" value="1"/>
</dbReference>
<dbReference type="PANTHER" id="PTHR48073">
    <property type="entry name" value="O-SUCCINYLBENZOATE SYNTHASE-RELATED"/>
    <property type="match status" value="1"/>
</dbReference>
<evidence type="ECO:0000256" key="1">
    <source>
        <dbReference type="ARBA" id="ARBA00008031"/>
    </source>
</evidence>
<dbReference type="Gene3D" id="3.20.20.120">
    <property type="entry name" value="Enolase-like C-terminal domain"/>
    <property type="match status" value="1"/>
</dbReference>
<sequence>MTAALEVLAVHTATVPMRRIFAHASHSHSATRSVLVTVRLHGTEGWGEGAPRPYVTGETLQSAARCLRRVNPAVLGPLLPADDFSGAVDALASLDLPRLLGGSRPAPAAAAALETALLDALCRLHGRSMSDVLDACRWAAPVLTAAPARRVVSEVVDTSRTPAEQLGMLPAAARSRLRHVKLKALPSPEETAERAREARRLLGPAVRLSVDVNGGWSPQAAEEGARLLRESAAVDWLEEPTTPRDWTTLSRIQDGGMPVMLDESAVDAVDLAWAVTTGAASLINVRISKCGGLLPSLRLASLAHGEGLRVQVGVQVGEVGPLWSTGRTLAARLADVVAVECGRQDEWFPTPLTEPRYTVDRDHHLAPPPPGPGHGLRPADLLVPHLADVPPAEPEQPSAD</sequence>
<dbReference type="SUPFAM" id="SSF51604">
    <property type="entry name" value="Enolase C-terminal domain-like"/>
    <property type="match status" value="1"/>
</dbReference>
<dbReference type="RefSeq" id="WP_276094031.1">
    <property type="nucleotide sequence ID" value="NZ_JARJBC010000008.1"/>
</dbReference>
<dbReference type="SMART" id="SM00922">
    <property type="entry name" value="MR_MLE"/>
    <property type="match status" value="1"/>
</dbReference>
<keyword evidence="7" id="KW-1185">Reference proteome</keyword>
<dbReference type="InterPro" id="IPR029017">
    <property type="entry name" value="Enolase-like_N"/>
</dbReference>
<dbReference type="Gene3D" id="3.30.390.10">
    <property type="entry name" value="Enolase-like, N-terminal domain"/>
    <property type="match status" value="1"/>
</dbReference>
<evidence type="ECO:0000313" key="6">
    <source>
        <dbReference type="EMBL" id="MDF3290651.1"/>
    </source>
</evidence>
<evidence type="ECO:0000256" key="4">
    <source>
        <dbReference type="SAM" id="MobiDB-lite"/>
    </source>
</evidence>
<accession>A0ABT5ZLR7</accession>
<dbReference type="EMBL" id="JARJBC010000008">
    <property type="protein sequence ID" value="MDF3290651.1"/>
    <property type="molecule type" value="Genomic_DNA"/>
</dbReference>
<dbReference type="InterPro" id="IPR013342">
    <property type="entry name" value="Mandelate_racemase_C"/>
</dbReference>